<evidence type="ECO:0000256" key="1">
    <source>
        <dbReference type="SAM" id="MobiDB-lite"/>
    </source>
</evidence>
<dbReference type="Proteomes" id="UP000811609">
    <property type="component" value="Chromosome 9"/>
</dbReference>
<feature type="region of interest" description="Disordered" evidence="1">
    <location>
        <begin position="138"/>
        <end position="214"/>
    </location>
</feature>
<organism evidence="2 3">
    <name type="scientific">Carya illinoinensis</name>
    <name type="common">Pecan</name>
    <dbReference type="NCBI Taxonomy" id="32201"/>
    <lineage>
        <taxon>Eukaryota</taxon>
        <taxon>Viridiplantae</taxon>
        <taxon>Streptophyta</taxon>
        <taxon>Embryophyta</taxon>
        <taxon>Tracheophyta</taxon>
        <taxon>Spermatophyta</taxon>
        <taxon>Magnoliopsida</taxon>
        <taxon>eudicotyledons</taxon>
        <taxon>Gunneridae</taxon>
        <taxon>Pentapetalae</taxon>
        <taxon>rosids</taxon>
        <taxon>fabids</taxon>
        <taxon>Fagales</taxon>
        <taxon>Juglandaceae</taxon>
        <taxon>Carya</taxon>
    </lineage>
</organism>
<protein>
    <submittedName>
        <fullName evidence="2">Uncharacterized protein</fullName>
    </submittedName>
</protein>
<keyword evidence="3" id="KW-1185">Reference proteome</keyword>
<dbReference type="EMBL" id="CM031817">
    <property type="protein sequence ID" value="KAG6642163.1"/>
    <property type="molecule type" value="Genomic_DNA"/>
</dbReference>
<proteinExistence type="predicted"/>
<sequence length="382" mass="41602">MLVIPEGRDGVGWRIFGDMLKEITVAFSAFGGKNRDNGQWKPIPPPRTMPLPSYREALQGRIEGPRDTKKPEVAGLCRTKRGTISEEVHYGEGDGRGSVGPKKENWVKTLVEIEKQMGELSLKMQWLKRCVLEKTRRDVGMSGKGHGQGQGKANGPSLEAKSPEAESEAWVTRDEGRIHTPEDPGPSEQRPKPSSPTRPQVTSPTLIRPPEDNTTPAVLSIEQEDSSRALHNGTPSPKLSESAQTCVTEVAGASSTPTQGFCEASMGKEAPIYNLATISLLEEATGPCNEHSSQHGSPIHAQTTPMVFGEPSSTTQTEVLVLVLEAVEGTLEAREVIKSVSSMNVLEEGEVNIEVEGDINKEMWLLEIEGGQRAQKAWRRLS</sequence>
<feature type="compositionally biased region" description="Basic and acidic residues" evidence="1">
    <location>
        <begin position="171"/>
        <end position="182"/>
    </location>
</feature>
<reference evidence="2" key="1">
    <citation type="submission" date="2020-12" db="EMBL/GenBank/DDBJ databases">
        <title>WGS assembly of Carya illinoinensis cv. Pawnee.</title>
        <authorList>
            <person name="Platts A."/>
            <person name="Shu S."/>
            <person name="Wright S."/>
            <person name="Barry K."/>
            <person name="Edger P."/>
            <person name="Pires J.C."/>
            <person name="Schmutz J."/>
        </authorList>
    </citation>
    <scope>NUCLEOTIDE SEQUENCE</scope>
    <source>
        <tissue evidence="2">Leaf</tissue>
    </source>
</reference>
<gene>
    <name evidence="2" type="ORF">CIPAW_09G124500</name>
</gene>
<feature type="compositionally biased region" description="Gly residues" evidence="1">
    <location>
        <begin position="142"/>
        <end position="152"/>
    </location>
</feature>
<accession>A0A8T1PKD8</accession>
<evidence type="ECO:0000313" key="2">
    <source>
        <dbReference type="EMBL" id="KAG6642163.1"/>
    </source>
</evidence>
<feature type="compositionally biased region" description="Polar residues" evidence="1">
    <location>
        <begin position="195"/>
        <end position="205"/>
    </location>
</feature>
<dbReference type="AlphaFoldDB" id="A0A8T1PKD8"/>
<name>A0A8T1PKD8_CARIL</name>
<evidence type="ECO:0000313" key="3">
    <source>
        <dbReference type="Proteomes" id="UP000811609"/>
    </source>
</evidence>
<comment type="caution">
    <text evidence="2">The sequence shown here is derived from an EMBL/GenBank/DDBJ whole genome shotgun (WGS) entry which is preliminary data.</text>
</comment>